<accession>A0A9P1CGM3</accession>
<dbReference type="PROSITE" id="PS51375">
    <property type="entry name" value="PPR"/>
    <property type="match status" value="1"/>
</dbReference>
<keyword evidence="4" id="KW-0472">Membrane</keyword>
<organism evidence="5">
    <name type="scientific">Cladocopium goreaui</name>
    <dbReference type="NCBI Taxonomy" id="2562237"/>
    <lineage>
        <taxon>Eukaryota</taxon>
        <taxon>Sar</taxon>
        <taxon>Alveolata</taxon>
        <taxon>Dinophyceae</taxon>
        <taxon>Suessiales</taxon>
        <taxon>Symbiodiniaceae</taxon>
        <taxon>Cladocopium</taxon>
    </lineage>
</organism>
<evidence type="ECO:0000313" key="7">
    <source>
        <dbReference type="Proteomes" id="UP001152797"/>
    </source>
</evidence>
<evidence type="ECO:0008006" key="8">
    <source>
        <dbReference type="Google" id="ProtNLM"/>
    </source>
</evidence>
<dbReference type="PANTHER" id="PTHR47447">
    <property type="entry name" value="OS03G0856100 PROTEIN"/>
    <property type="match status" value="1"/>
</dbReference>
<reference evidence="5" key="1">
    <citation type="submission" date="2022-10" db="EMBL/GenBank/DDBJ databases">
        <authorList>
            <person name="Chen Y."/>
            <person name="Dougan E. K."/>
            <person name="Chan C."/>
            <person name="Rhodes N."/>
            <person name="Thang M."/>
        </authorList>
    </citation>
    <scope>NUCLEOTIDE SEQUENCE</scope>
</reference>
<dbReference type="EMBL" id="CAMXCT020001513">
    <property type="protein sequence ID" value="CAL1144152.1"/>
    <property type="molecule type" value="Genomic_DNA"/>
</dbReference>
<feature type="transmembrane region" description="Helical" evidence="4">
    <location>
        <begin position="300"/>
        <end position="321"/>
    </location>
</feature>
<feature type="transmembrane region" description="Helical" evidence="4">
    <location>
        <begin position="327"/>
        <end position="345"/>
    </location>
</feature>
<feature type="transmembrane region" description="Helical" evidence="4">
    <location>
        <begin position="409"/>
        <end position="431"/>
    </location>
</feature>
<gene>
    <name evidence="5" type="ORF">C1SCF055_LOCUS17734</name>
</gene>
<keyword evidence="1" id="KW-0677">Repeat</keyword>
<dbReference type="EMBL" id="CAMXCT030001513">
    <property type="protein sequence ID" value="CAL4778089.1"/>
    <property type="molecule type" value="Genomic_DNA"/>
</dbReference>
<dbReference type="Proteomes" id="UP001152797">
    <property type="component" value="Unassembled WGS sequence"/>
</dbReference>
<evidence type="ECO:0000313" key="6">
    <source>
        <dbReference type="EMBL" id="CAL1144152.1"/>
    </source>
</evidence>
<proteinExistence type="predicted"/>
<feature type="region of interest" description="Disordered" evidence="3">
    <location>
        <begin position="692"/>
        <end position="714"/>
    </location>
</feature>
<dbReference type="PANTHER" id="PTHR47447:SF17">
    <property type="entry name" value="OS12G0638900 PROTEIN"/>
    <property type="match status" value="1"/>
</dbReference>
<dbReference type="Pfam" id="PF13812">
    <property type="entry name" value="PPR_3"/>
    <property type="match status" value="1"/>
</dbReference>
<dbReference type="EMBL" id="CAMXCT010001513">
    <property type="protein sequence ID" value="CAI3990777.1"/>
    <property type="molecule type" value="Genomic_DNA"/>
</dbReference>
<feature type="transmembrane region" description="Helical" evidence="4">
    <location>
        <begin position="452"/>
        <end position="472"/>
    </location>
</feature>
<feature type="transmembrane region" description="Helical" evidence="4">
    <location>
        <begin position="377"/>
        <end position="397"/>
    </location>
</feature>
<dbReference type="Gene3D" id="1.25.40.10">
    <property type="entry name" value="Tetratricopeptide repeat domain"/>
    <property type="match status" value="2"/>
</dbReference>
<reference evidence="6" key="2">
    <citation type="submission" date="2024-04" db="EMBL/GenBank/DDBJ databases">
        <authorList>
            <person name="Chen Y."/>
            <person name="Shah S."/>
            <person name="Dougan E. K."/>
            <person name="Thang M."/>
            <person name="Chan C."/>
        </authorList>
    </citation>
    <scope>NUCLEOTIDE SEQUENCE [LARGE SCALE GENOMIC DNA]</scope>
</reference>
<evidence type="ECO:0000256" key="3">
    <source>
        <dbReference type="SAM" id="MobiDB-lite"/>
    </source>
</evidence>
<feature type="repeat" description="PPR" evidence="2">
    <location>
        <begin position="1021"/>
        <end position="1056"/>
    </location>
</feature>
<feature type="transmembrane region" description="Helical" evidence="4">
    <location>
        <begin position="484"/>
        <end position="508"/>
    </location>
</feature>
<comment type="caution">
    <text evidence="5">The sequence shown here is derived from an EMBL/GenBank/DDBJ whole genome shotgun (WGS) entry which is preliminary data.</text>
</comment>
<keyword evidence="7" id="KW-1185">Reference proteome</keyword>
<dbReference type="SUPFAM" id="SSF103473">
    <property type="entry name" value="MFS general substrate transporter"/>
    <property type="match status" value="1"/>
</dbReference>
<dbReference type="InterPro" id="IPR002885">
    <property type="entry name" value="PPR_rpt"/>
</dbReference>
<dbReference type="OrthoDB" id="406407at2759"/>
<dbReference type="AlphaFoldDB" id="A0A9P1CGM3"/>
<evidence type="ECO:0000313" key="5">
    <source>
        <dbReference type="EMBL" id="CAI3990777.1"/>
    </source>
</evidence>
<evidence type="ECO:0000256" key="1">
    <source>
        <dbReference type="ARBA" id="ARBA00022737"/>
    </source>
</evidence>
<feature type="transmembrane region" description="Helical" evidence="4">
    <location>
        <begin position="634"/>
        <end position="655"/>
    </location>
</feature>
<feature type="transmembrane region" description="Helical" evidence="4">
    <location>
        <begin position="236"/>
        <end position="256"/>
    </location>
</feature>
<dbReference type="InterPro" id="IPR011990">
    <property type="entry name" value="TPR-like_helical_dom_sf"/>
</dbReference>
<name>A0A9P1CGM3_9DINO</name>
<keyword evidence="4" id="KW-0812">Transmembrane</keyword>
<sequence length="1093" mass="119426">MALRLCRMAKMCSGGSGGVMTETRLDVLLLSPHLRPPISQLYLREATGFYASRIHYFKGKNWQVRTLKDGHGCFFIVPVIVNTGGSPYNRPIISDVLLKHFIPKFDRAIWGEKSTKGKIHLPTPLGDDFNLAAQGWNDAREKELDNMAKEEAIMYNLVGHELADVIVGCNELARNLQDMRERKKREDDLHEYYNDTVEATAKGFKHVGATADGIKREVESMMLDPMTDWGKSSLPVPALLSFAFLGVFGGFQAAQGLQSSLNAELGELNLACLYGTFAVLCLITPPVLSLLERIMGMQLLLLVCSAAYAAMALSNLLALPAEPSPMWAVPVAFNVLVGVAAPLLWTAQNTYVGRSAAAAAKLLQEPTEKWTASYNSLFFSIYQFAGMFGNILASVILLSLGELAWARDVLFVTLGIVSLLGAFLFIAMPSVEGADDKHPSLLDTSRLAFTDARMALMIPLMVTNGMTLAFFLGDFQTDVTCPVAGSAFTGFVIASFFGVNAMSSATWGRLISTGRVSRRLVFFLATLLVALFLVLKLMWKAPSNYQLPQGTTDWKMVTTPKALDIIFVFALAAIFAVGDSFFESGPPMTLQSFYAGSGALVPAMANYKLWQSLGFAIQFFIAIPLKHLPEVRGMLLLAWTAVSWLCILVLDRCIAPLDDQRIQMRDEAVTGGPAKRASYQCVAEIDCRAKPRSLPGPADASQRGPGLAGASGASDARDLGLDGIGLIESGGAGKGHPSTAQMRTATPEVRRILRLGPHPQDGQVQNALAPELERWRSTPKPATVVLTALAKRGWLGVAGQVLQEMMKERLEVNVFHFTAVIAACDRKNWQLSLLLLEEMVKLQIAPNQISYSSTATSCASAAYWHLSLDLLYAMPLKRLTPDQVSFNAAIDAYRGVSWECAVDLLLEMPRRRLLQDAVSFGAAISACERDSEWQAVLELLSLMYKMKVQLNEISGSAAISACGQKGGQWEISLALLRDMLQAAGHPDRLVWNAAITACETSSQWILALALLKDMSYTTQPDVVTYTACLSALQRRRFLWQQALQFLSQMEEAQNLPNVITLSAAATACTQGGQPLQLRQLLLRVSHLAWALMI</sequence>
<evidence type="ECO:0000256" key="4">
    <source>
        <dbReference type="SAM" id="Phobius"/>
    </source>
</evidence>
<feature type="transmembrane region" description="Helical" evidence="4">
    <location>
        <begin position="268"/>
        <end position="288"/>
    </location>
</feature>
<dbReference type="InterPro" id="IPR036259">
    <property type="entry name" value="MFS_trans_sf"/>
</dbReference>
<keyword evidence="4" id="KW-1133">Transmembrane helix</keyword>
<protein>
    <recommendedName>
        <fullName evidence="8">Pentatricopeptide repeat-containing protein, chloroplastic</fullName>
    </recommendedName>
</protein>
<evidence type="ECO:0000256" key="2">
    <source>
        <dbReference type="PROSITE-ProRule" id="PRU00708"/>
    </source>
</evidence>
<feature type="transmembrane region" description="Helical" evidence="4">
    <location>
        <begin position="520"/>
        <end position="539"/>
    </location>
</feature>
<feature type="transmembrane region" description="Helical" evidence="4">
    <location>
        <begin position="562"/>
        <end position="582"/>
    </location>
</feature>